<comment type="caution">
    <text evidence="4">The sequence shown here is derived from an EMBL/GenBank/DDBJ whole genome shotgun (WGS) entry which is preliminary data.</text>
</comment>
<sequence>MSDKVVFKKSASRPSQRARDVNVDHDSGEPSTADAPISLASKIKSKTRRAQPKSRLSFGVDDEVAEEPSFQIKKSSLSRKLTLGLHPASLPATLDQATISTHSNGAPVYDQAYLSELRASTYSARPPPNNDIYDVDASMSVDQSTSEFLGYSEVAETEIPSQSRILAAKERRERLRVGVADQDQDYISLSVTKRADISQGPHPESRLVREEDEVGEGDDEYAEYTSAQERIALGKKARKAETSKRRDTMKEMIDEAVDEGEETLEWEREQLRRGGHDPTMASEPTTVKQIYKAVRIPPDTDIPVLGPAIERFQQSLASLSNSHALDTGAITSLAEQRTELDAREMELRSMIATAESKRGWFAEFKDWVESVATFLDEKFPRLEKLEEEHLSILKERAEMIARRRRADDEDDLSVVFGTIPKPSAELDEADELHRVLPPSNSIVLRRSRRTARMARRTHRHAGKLSSDADDREEGYSTDSSLTQSDALDYQQAQERIIADGKDILSDVRSVEFKDPNHGLAKWFGEWRERYADSYIGAWGGLGLVGAWEFWVRLEILGWNPFESQESLNHFSWYSSLYRYSRPPLERSENSDEPELGPDGDIVSAMISTAVAPRLCKMLEAGALDPYSARDVRRMIDLAEQVEASIGMDSNKFQMILKSVHAVFDGAACNAEDRFLPFIKLNHPPFDPEAAPARQRLLSRVIKLLENMLRWRKYAGDKHAVGKLCTRLVNECVLPIAESGWEVGGERKVHQVIASLPQELVSSMRATP</sequence>
<evidence type="ECO:0000313" key="4">
    <source>
        <dbReference type="EMBL" id="KAF8442882.1"/>
    </source>
</evidence>
<dbReference type="GO" id="GO:0000390">
    <property type="term" value="P:spliceosomal complex disassembly"/>
    <property type="evidence" value="ECO:0007669"/>
    <property type="project" value="InterPro"/>
</dbReference>
<evidence type="ECO:0000256" key="1">
    <source>
        <dbReference type="ARBA" id="ARBA00004123"/>
    </source>
</evidence>
<dbReference type="PANTHER" id="PTHR12214">
    <property type="entry name" value="GC-RICH SEQUENCE DNA-BINDING FACTOR"/>
    <property type="match status" value="1"/>
</dbReference>
<feature type="region of interest" description="Disordered" evidence="3">
    <location>
        <begin position="1"/>
        <end position="56"/>
    </location>
</feature>
<comment type="subcellular location">
    <subcellularLocation>
        <location evidence="1">Nucleus</location>
    </subcellularLocation>
</comment>
<feature type="region of interest" description="Disordered" evidence="3">
    <location>
        <begin position="196"/>
        <end position="217"/>
    </location>
</feature>
<organism evidence="4 5">
    <name type="scientific">Boletus edulis BED1</name>
    <dbReference type="NCBI Taxonomy" id="1328754"/>
    <lineage>
        <taxon>Eukaryota</taxon>
        <taxon>Fungi</taxon>
        <taxon>Dikarya</taxon>
        <taxon>Basidiomycota</taxon>
        <taxon>Agaricomycotina</taxon>
        <taxon>Agaricomycetes</taxon>
        <taxon>Agaricomycetidae</taxon>
        <taxon>Boletales</taxon>
        <taxon>Boletineae</taxon>
        <taxon>Boletaceae</taxon>
        <taxon>Boletoideae</taxon>
        <taxon>Boletus</taxon>
    </lineage>
</organism>
<dbReference type="InterPro" id="IPR028211">
    <property type="entry name" value="Ntr2"/>
</dbReference>
<proteinExistence type="predicted"/>
<evidence type="ECO:0000313" key="5">
    <source>
        <dbReference type="Proteomes" id="UP001194468"/>
    </source>
</evidence>
<dbReference type="PANTHER" id="PTHR12214:SF0">
    <property type="entry name" value="LD29489P"/>
    <property type="match status" value="1"/>
</dbReference>
<feature type="region of interest" description="Disordered" evidence="3">
    <location>
        <begin position="453"/>
        <end position="484"/>
    </location>
</feature>
<accession>A0AAD4BXZ4</accession>
<feature type="non-terminal residue" evidence="4">
    <location>
        <position position="767"/>
    </location>
</feature>
<name>A0AAD4BXZ4_BOLED</name>
<keyword evidence="2" id="KW-0539">Nucleus</keyword>
<keyword evidence="5" id="KW-1185">Reference proteome</keyword>
<dbReference type="GO" id="GO:0071008">
    <property type="term" value="C:U2-type post-mRNA release spliceosomal complex"/>
    <property type="evidence" value="ECO:0007669"/>
    <property type="project" value="InterPro"/>
</dbReference>
<protein>
    <submittedName>
        <fullName evidence="4">Nineteen complex-related protein 2-domain-containing protein</fullName>
    </submittedName>
</protein>
<dbReference type="Pfam" id="PF15458">
    <property type="entry name" value="NTR2"/>
    <property type="match status" value="1"/>
</dbReference>
<feature type="compositionally biased region" description="Basic residues" evidence="3">
    <location>
        <begin position="453"/>
        <end position="462"/>
    </location>
</feature>
<feature type="compositionally biased region" description="Basic residues" evidence="3">
    <location>
        <begin position="43"/>
        <end position="52"/>
    </location>
</feature>
<reference evidence="4" key="2">
    <citation type="journal article" date="2020" name="Nat. Commun.">
        <title>Large-scale genome sequencing of mycorrhizal fungi provides insights into the early evolution of symbiotic traits.</title>
        <authorList>
            <person name="Miyauchi S."/>
            <person name="Kiss E."/>
            <person name="Kuo A."/>
            <person name="Drula E."/>
            <person name="Kohler A."/>
            <person name="Sanchez-Garcia M."/>
            <person name="Morin E."/>
            <person name="Andreopoulos B."/>
            <person name="Barry K.W."/>
            <person name="Bonito G."/>
            <person name="Buee M."/>
            <person name="Carver A."/>
            <person name="Chen C."/>
            <person name="Cichocki N."/>
            <person name="Clum A."/>
            <person name="Culley D."/>
            <person name="Crous P.W."/>
            <person name="Fauchery L."/>
            <person name="Girlanda M."/>
            <person name="Hayes R.D."/>
            <person name="Keri Z."/>
            <person name="LaButti K."/>
            <person name="Lipzen A."/>
            <person name="Lombard V."/>
            <person name="Magnuson J."/>
            <person name="Maillard F."/>
            <person name="Murat C."/>
            <person name="Nolan M."/>
            <person name="Ohm R.A."/>
            <person name="Pangilinan J."/>
            <person name="Pereira M.F."/>
            <person name="Perotto S."/>
            <person name="Peter M."/>
            <person name="Pfister S."/>
            <person name="Riley R."/>
            <person name="Sitrit Y."/>
            <person name="Stielow J.B."/>
            <person name="Szollosi G."/>
            <person name="Zifcakova L."/>
            <person name="Stursova M."/>
            <person name="Spatafora J.W."/>
            <person name="Tedersoo L."/>
            <person name="Vaario L.M."/>
            <person name="Yamada A."/>
            <person name="Yan M."/>
            <person name="Wang P."/>
            <person name="Xu J."/>
            <person name="Bruns T."/>
            <person name="Baldrian P."/>
            <person name="Vilgalys R."/>
            <person name="Dunand C."/>
            <person name="Henrissat B."/>
            <person name="Grigoriev I.V."/>
            <person name="Hibbett D."/>
            <person name="Nagy L.G."/>
            <person name="Martin F.M."/>
        </authorList>
    </citation>
    <scope>NUCLEOTIDE SEQUENCE</scope>
    <source>
        <strain evidence="4">BED1</strain>
    </source>
</reference>
<gene>
    <name evidence="4" type="ORF">L210DRAFT_3534317</name>
</gene>
<evidence type="ECO:0000256" key="2">
    <source>
        <dbReference type="ARBA" id="ARBA00023242"/>
    </source>
</evidence>
<dbReference type="AlphaFoldDB" id="A0AAD4BXZ4"/>
<dbReference type="EMBL" id="WHUW01000008">
    <property type="protein sequence ID" value="KAF8442882.1"/>
    <property type="molecule type" value="Genomic_DNA"/>
</dbReference>
<feature type="compositionally biased region" description="Basic and acidic residues" evidence="3">
    <location>
        <begin position="17"/>
        <end position="28"/>
    </location>
</feature>
<dbReference type="Proteomes" id="UP001194468">
    <property type="component" value="Unassembled WGS sequence"/>
</dbReference>
<dbReference type="InterPro" id="IPR012890">
    <property type="entry name" value="GCFC2-like"/>
</dbReference>
<reference evidence="4" key="1">
    <citation type="submission" date="2019-10" db="EMBL/GenBank/DDBJ databases">
        <authorList>
            <consortium name="DOE Joint Genome Institute"/>
            <person name="Kuo A."/>
            <person name="Miyauchi S."/>
            <person name="Kiss E."/>
            <person name="Drula E."/>
            <person name="Kohler A."/>
            <person name="Sanchez-Garcia M."/>
            <person name="Andreopoulos B."/>
            <person name="Barry K.W."/>
            <person name="Bonito G."/>
            <person name="Buee M."/>
            <person name="Carver A."/>
            <person name="Chen C."/>
            <person name="Cichocki N."/>
            <person name="Clum A."/>
            <person name="Culley D."/>
            <person name="Crous P.W."/>
            <person name="Fauchery L."/>
            <person name="Girlanda M."/>
            <person name="Hayes R."/>
            <person name="Keri Z."/>
            <person name="LaButti K."/>
            <person name="Lipzen A."/>
            <person name="Lombard V."/>
            <person name="Magnuson J."/>
            <person name="Maillard F."/>
            <person name="Morin E."/>
            <person name="Murat C."/>
            <person name="Nolan M."/>
            <person name="Ohm R."/>
            <person name="Pangilinan J."/>
            <person name="Pereira M."/>
            <person name="Perotto S."/>
            <person name="Peter M."/>
            <person name="Riley R."/>
            <person name="Sitrit Y."/>
            <person name="Stielow B."/>
            <person name="Szollosi G."/>
            <person name="Zifcakova L."/>
            <person name="Stursova M."/>
            <person name="Spatafora J.W."/>
            <person name="Tedersoo L."/>
            <person name="Vaario L.-M."/>
            <person name="Yamada A."/>
            <person name="Yan M."/>
            <person name="Wang P."/>
            <person name="Xu J."/>
            <person name="Bruns T."/>
            <person name="Baldrian P."/>
            <person name="Vilgalys R."/>
            <person name="Henrissat B."/>
            <person name="Grigoriev I.V."/>
            <person name="Hibbett D."/>
            <person name="Nagy L.G."/>
            <person name="Martin F.M."/>
        </authorList>
    </citation>
    <scope>NUCLEOTIDE SEQUENCE</scope>
    <source>
        <strain evidence="4">BED1</strain>
    </source>
</reference>
<dbReference type="GO" id="GO:0003677">
    <property type="term" value="F:DNA binding"/>
    <property type="evidence" value="ECO:0007669"/>
    <property type="project" value="InterPro"/>
</dbReference>
<evidence type="ECO:0000256" key="3">
    <source>
        <dbReference type="SAM" id="MobiDB-lite"/>
    </source>
</evidence>